<name>A0ABC8J6I1_ERUVS</name>
<keyword evidence="2" id="KW-1185">Reference proteome</keyword>
<accession>A0ABC8J6I1</accession>
<dbReference type="AlphaFoldDB" id="A0ABC8J6I1"/>
<organism evidence="1 2">
    <name type="scientific">Eruca vesicaria subsp. sativa</name>
    <name type="common">Garden rocket</name>
    <name type="synonym">Eruca sativa</name>
    <dbReference type="NCBI Taxonomy" id="29727"/>
    <lineage>
        <taxon>Eukaryota</taxon>
        <taxon>Viridiplantae</taxon>
        <taxon>Streptophyta</taxon>
        <taxon>Embryophyta</taxon>
        <taxon>Tracheophyta</taxon>
        <taxon>Spermatophyta</taxon>
        <taxon>Magnoliopsida</taxon>
        <taxon>eudicotyledons</taxon>
        <taxon>Gunneridae</taxon>
        <taxon>Pentapetalae</taxon>
        <taxon>rosids</taxon>
        <taxon>malvids</taxon>
        <taxon>Brassicales</taxon>
        <taxon>Brassicaceae</taxon>
        <taxon>Brassiceae</taxon>
        <taxon>Eruca</taxon>
    </lineage>
</organism>
<evidence type="ECO:0000313" key="1">
    <source>
        <dbReference type="EMBL" id="CAH8306187.1"/>
    </source>
</evidence>
<evidence type="ECO:0000313" key="2">
    <source>
        <dbReference type="Proteomes" id="UP001642260"/>
    </source>
</evidence>
<reference evidence="1 2" key="1">
    <citation type="submission" date="2022-03" db="EMBL/GenBank/DDBJ databases">
        <authorList>
            <person name="Macdonald S."/>
            <person name="Ahmed S."/>
            <person name="Newling K."/>
        </authorList>
    </citation>
    <scope>NUCLEOTIDE SEQUENCE [LARGE SCALE GENOMIC DNA]</scope>
</reference>
<dbReference type="EMBL" id="CAKOAT010064043">
    <property type="protein sequence ID" value="CAH8306187.1"/>
    <property type="molecule type" value="Genomic_DNA"/>
</dbReference>
<dbReference type="Proteomes" id="UP001642260">
    <property type="component" value="Unassembled WGS sequence"/>
</dbReference>
<proteinExistence type="predicted"/>
<comment type="caution">
    <text evidence="1">The sequence shown here is derived from an EMBL/GenBank/DDBJ whole genome shotgun (WGS) entry which is preliminary data.</text>
</comment>
<protein>
    <submittedName>
        <fullName evidence="1">Uncharacterized protein</fullName>
    </submittedName>
</protein>
<gene>
    <name evidence="1" type="ORF">ERUC_LOCUS4314</name>
</gene>
<sequence>MWRDHKDLLSLISKRDHRKALRLDGSYMGGMKLEVTMAFDREEFNPYECPECRRNLVINVRKCINKNSYKYVCGGRRRCLPLTR</sequence>